<dbReference type="Pfam" id="PF00154">
    <property type="entry name" value="RecA_N"/>
    <property type="match status" value="1"/>
</dbReference>
<accession>A0ABN4NH28</accession>
<dbReference type="EMBL" id="CP014342">
    <property type="protein sequence ID" value="AMX83969.1"/>
    <property type="molecule type" value="Genomic_DNA"/>
</dbReference>
<dbReference type="PANTHER" id="PTHR45900:SF1">
    <property type="entry name" value="MITOCHONDRIAL DNA REPAIR PROTEIN RECA HOMOLOG-RELATED"/>
    <property type="match status" value="1"/>
</dbReference>
<dbReference type="PROSITE" id="PS50162">
    <property type="entry name" value="RECA_2"/>
    <property type="match status" value="1"/>
</dbReference>
<dbReference type="PANTHER" id="PTHR45900">
    <property type="entry name" value="RECA"/>
    <property type="match status" value="1"/>
</dbReference>
<dbReference type="SUPFAM" id="SSF52540">
    <property type="entry name" value="P-loop containing nucleoside triphosphate hydrolases"/>
    <property type="match status" value="1"/>
</dbReference>
<dbReference type="GeneID" id="32408040"/>
<dbReference type="InterPro" id="IPR027417">
    <property type="entry name" value="P-loop_NTPase"/>
</dbReference>
<proteinExistence type="inferred from homology"/>
<dbReference type="InterPro" id="IPR013765">
    <property type="entry name" value="DNA_recomb/repair_RecA"/>
</dbReference>
<keyword evidence="8" id="KW-1185">Reference proteome</keyword>
<reference evidence="7 8" key="1">
    <citation type="submission" date="2016-02" db="EMBL/GenBank/DDBJ databases">
        <title>Complete genome sequence of Geobacillus subterraneus KCTC 3922T.</title>
        <authorList>
            <person name="Lee D.-W."/>
            <person name="Lee Y.-J."/>
            <person name="Lee S.-J."/>
            <person name="Park G.-S."/>
            <person name="Lee S.-J."/>
            <person name="Shin J.-H."/>
        </authorList>
    </citation>
    <scope>NUCLEOTIDE SEQUENCE [LARGE SCALE GENOMIC DNA]</scope>
    <source>
        <strain evidence="7 8">KCTC 3922</strain>
    </source>
</reference>
<name>A0ABN4NH28_9BACL</name>
<evidence type="ECO:0000259" key="6">
    <source>
        <dbReference type="PROSITE" id="PS50162"/>
    </source>
</evidence>
<evidence type="ECO:0000256" key="2">
    <source>
        <dbReference type="ARBA" id="ARBA00015553"/>
    </source>
</evidence>
<evidence type="ECO:0000256" key="3">
    <source>
        <dbReference type="ARBA" id="ARBA00022741"/>
    </source>
</evidence>
<protein>
    <recommendedName>
        <fullName evidence="2">Protein RecA</fullName>
    </recommendedName>
</protein>
<feature type="domain" description="RecA family profile 1" evidence="6">
    <location>
        <begin position="35"/>
        <end position="101"/>
    </location>
</feature>
<dbReference type="Gene3D" id="3.40.50.300">
    <property type="entry name" value="P-loop containing nucleotide triphosphate hydrolases"/>
    <property type="match status" value="1"/>
</dbReference>
<organism evidence="7 8">
    <name type="scientific">Geobacillus subterraneus</name>
    <dbReference type="NCBI Taxonomy" id="129338"/>
    <lineage>
        <taxon>Bacteria</taxon>
        <taxon>Bacillati</taxon>
        <taxon>Bacillota</taxon>
        <taxon>Bacilli</taxon>
        <taxon>Bacillales</taxon>
        <taxon>Anoxybacillaceae</taxon>
        <taxon>Geobacillus</taxon>
    </lineage>
</organism>
<dbReference type="InterPro" id="IPR020588">
    <property type="entry name" value="RecA_ATP-bd"/>
</dbReference>
<gene>
    <name evidence="7" type="ORF">GS3922_10045</name>
</gene>
<sequence>MNQDRQAALEQALKQIERQFGKGAIMKLGEQAERQISTVPSGSLALDIALGVGGYPRGRIVEIYGPESSGKTTVALHAIAEVQKRGGQAAFIDAEHGVTCC</sequence>
<evidence type="ECO:0000313" key="8">
    <source>
        <dbReference type="Proteomes" id="UP000076226"/>
    </source>
</evidence>
<comment type="similarity">
    <text evidence="1">Belongs to the RecA family.</text>
</comment>
<keyword evidence="3" id="KW-0547">Nucleotide-binding</keyword>
<evidence type="ECO:0000313" key="7">
    <source>
        <dbReference type="EMBL" id="AMX83969.1"/>
    </source>
</evidence>
<keyword evidence="4" id="KW-0067">ATP-binding</keyword>
<evidence type="ECO:0000256" key="5">
    <source>
        <dbReference type="ARBA" id="ARBA00023172"/>
    </source>
</evidence>
<dbReference type="InterPro" id="IPR049428">
    <property type="entry name" value="RecA-like_N"/>
</dbReference>
<keyword evidence="5" id="KW-0233">DNA recombination</keyword>
<evidence type="ECO:0000256" key="4">
    <source>
        <dbReference type="ARBA" id="ARBA00022840"/>
    </source>
</evidence>
<evidence type="ECO:0000256" key="1">
    <source>
        <dbReference type="ARBA" id="ARBA00009391"/>
    </source>
</evidence>
<dbReference type="Proteomes" id="UP000076226">
    <property type="component" value="Chromosome"/>
</dbReference>